<dbReference type="AlphaFoldDB" id="A0A9P1CPM1"/>
<evidence type="ECO:0000313" key="13">
    <source>
        <dbReference type="EMBL" id="CAL4781985.1"/>
    </source>
</evidence>
<dbReference type="InterPro" id="IPR015896">
    <property type="entry name" value="4pyrrol_synth_GluRdtase_dimer"/>
</dbReference>
<evidence type="ECO:0000313" key="14">
    <source>
        <dbReference type="Proteomes" id="UP001152797"/>
    </source>
</evidence>
<dbReference type="Gene3D" id="3.30.460.30">
    <property type="entry name" value="Glutamyl-tRNA reductase, N-terminal domain"/>
    <property type="match status" value="1"/>
</dbReference>
<dbReference type="Proteomes" id="UP001152797">
    <property type="component" value="Unassembled WGS sequence"/>
</dbReference>
<dbReference type="InterPro" id="IPR036343">
    <property type="entry name" value="GluRdtase_N_sf"/>
</dbReference>
<dbReference type="OrthoDB" id="424281at2759"/>
<evidence type="ECO:0000259" key="9">
    <source>
        <dbReference type="Pfam" id="PF00745"/>
    </source>
</evidence>
<comment type="catalytic activity">
    <reaction evidence="7 8">
        <text>(S)-4-amino-5-oxopentanoate + tRNA(Glu) + NADP(+) = L-glutamyl-tRNA(Glu) + NADPH + H(+)</text>
        <dbReference type="Rhea" id="RHEA:12344"/>
        <dbReference type="Rhea" id="RHEA-COMP:9663"/>
        <dbReference type="Rhea" id="RHEA-COMP:9680"/>
        <dbReference type="ChEBI" id="CHEBI:15378"/>
        <dbReference type="ChEBI" id="CHEBI:57501"/>
        <dbReference type="ChEBI" id="CHEBI:57783"/>
        <dbReference type="ChEBI" id="CHEBI:58349"/>
        <dbReference type="ChEBI" id="CHEBI:78442"/>
        <dbReference type="ChEBI" id="CHEBI:78520"/>
        <dbReference type="EC" id="1.2.1.70"/>
    </reaction>
</comment>
<organism evidence="12">
    <name type="scientific">Cladocopium goreaui</name>
    <dbReference type="NCBI Taxonomy" id="2562237"/>
    <lineage>
        <taxon>Eukaryota</taxon>
        <taxon>Sar</taxon>
        <taxon>Alveolata</taxon>
        <taxon>Dinophyceae</taxon>
        <taxon>Suessiales</taxon>
        <taxon>Symbiodiniaceae</taxon>
        <taxon>Cladocopium</taxon>
    </lineage>
</organism>
<evidence type="ECO:0000256" key="8">
    <source>
        <dbReference type="RuleBase" id="RU000584"/>
    </source>
</evidence>
<dbReference type="EMBL" id="CAMXCT020001982">
    <property type="protein sequence ID" value="CAL1148048.1"/>
    <property type="molecule type" value="Genomic_DNA"/>
</dbReference>
<feature type="domain" description="Tetrapyrrole biosynthesis glutamyl-tRNA reductase dimerisation" evidence="9">
    <location>
        <begin position="278"/>
        <end position="377"/>
    </location>
</feature>
<dbReference type="GO" id="GO:0050661">
    <property type="term" value="F:NADP binding"/>
    <property type="evidence" value="ECO:0007669"/>
    <property type="project" value="InterPro"/>
</dbReference>
<dbReference type="GO" id="GO:0006779">
    <property type="term" value="P:porphyrin-containing compound biosynthetic process"/>
    <property type="evidence" value="ECO:0007669"/>
    <property type="project" value="UniProtKB-KW"/>
</dbReference>
<dbReference type="InterPro" id="IPR006151">
    <property type="entry name" value="Shikm_DH/Glu-tRNA_Rdtase"/>
</dbReference>
<dbReference type="SUPFAM" id="SSF69075">
    <property type="entry name" value="Glutamyl tRNA-reductase dimerization domain"/>
    <property type="match status" value="1"/>
</dbReference>
<feature type="domain" description="Quinate/shikimate 5-dehydrogenase/glutamyl-tRNA reductase" evidence="10">
    <location>
        <begin position="135"/>
        <end position="264"/>
    </location>
</feature>
<protein>
    <recommendedName>
        <fullName evidence="3 8">Glutamyl-tRNA reductase</fullName>
        <ecNumber evidence="3 8">1.2.1.70</ecNumber>
    </recommendedName>
</protein>
<dbReference type="PROSITE" id="PS00747">
    <property type="entry name" value="GLUTR"/>
    <property type="match status" value="1"/>
</dbReference>
<evidence type="ECO:0000256" key="6">
    <source>
        <dbReference type="ARBA" id="ARBA00023244"/>
    </source>
</evidence>
<dbReference type="SUPFAM" id="SSF51735">
    <property type="entry name" value="NAD(P)-binding Rossmann-fold domains"/>
    <property type="match status" value="1"/>
</dbReference>
<dbReference type="InterPro" id="IPR036453">
    <property type="entry name" value="GluRdtase_dimer_dom_sf"/>
</dbReference>
<name>A0A9P1CPM1_9DINO</name>
<feature type="domain" description="Glutamyl-tRNA reductase N-terminal" evidence="11">
    <location>
        <begin position="6"/>
        <end position="105"/>
    </location>
</feature>
<evidence type="ECO:0000313" key="12">
    <source>
        <dbReference type="EMBL" id="CAI3994673.1"/>
    </source>
</evidence>
<dbReference type="Pfam" id="PF05201">
    <property type="entry name" value="GlutR_N"/>
    <property type="match status" value="1"/>
</dbReference>
<dbReference type="InterPro" id="IPR000343">
    <property type="entry name" value="4pyrrol_synth_GluRdtase"/>
</dbReference>
<evidence type="ECO:0000259" key="11">
    <source>
        <dbReference type="Pfam" id="PF05201"/>
    </source>
</evidence>
<evidence type="ECO:0000256" key="1">
    <source>
        <dbReference type="ARBA" id="ARBA00005059"/>
    </source>
</evidence>
<dbReference type="PANTHER" id="PTHR43120:SF1">
    <property type="entry name" value="GLUTAMYL-TRNA REDUCTASE 1, CHLOROPLASTIC"/>
    <property type="match status" value="1"/>
</dbReference>
<evidence type="ECO:0000259" key="10">
    <source>
        <dbReference type="Pfam" id="PF01488"/>
    </source>
</evidence>
<dbReference type="PANTHER" id="PTHR43120">
    <property type="entry name" value="GLUTAMYL-TRNA REDUCTASE 1, CHLOROPLASTIC"/>
    <property type="match status" value="1"/>
</dbReference>
<dbReference type="GO" id="GO:0008883">
    <property type="term" value="F:glutamyl-tRNA reductase activity"/>
    <property type="evidence" value="ECO:0007669"/>
    <property type="project" value="UniProtKB-EC"/>
</dbReference>
<keyword evidence="4 8" id="KW-0521">NADP</keyword>
<reference evidence="13 14" key="2">
    <citation type="submission" date="2024-05" db="EMBL/GenBank/DDBJ databases">
        <authorList>
            <person name="Chen Y."/>
            <person name="Shah S."/>
            <person name="Dougan E. K."/>
            <person name="Thang M."/>
            <person name="Chan C."/>
        </authorList>
    </citation>
    <scope>NUCLEOTIDE SEQUENCE [LARGE SCALE GENOMIC DNA]</scope>
</reference>
<dbReference type="Gene3D" id="3.40.50.720">
    <property type="entry name" value="NAD(P)-binding Rossmann-like Domain"/>
    <property type="match status" value="1"/>
</dbReference>
<sequence>KYSAIDCVNEFLREQSGLSSEELDPYLFNYSGHDAINHLFEVSSGLDSLVLGEAQILAQVKACHEHCIAKGGPEEEEKVQGAGGKIVAKMLNAGIRIGKQVRTRTKIGKGSVSVSSAAVELMMSRSMQDLRKPASKVHVGVIGAGKMSRLLLLALFSKHPDIKVTLVNRSVDKAEAVLEDELVKARGGSNASVASTDDMFDVMKECDVVFTATGSEVPIIHPENVEGRQRPLMLVDISVPLNVAKGCEDVENVFSYSVDDLQKVVQANAQKRQAEVEKAKKIISTEVGKFKVWQASQGAVPYLAALQVMAENVRKMETDNLSHKLKGLDERERAAVDKLTRHIVDQIFRPIYYSMKEDEAMEAKKDKIWALKSMFKLDPVYKRGILTEALVDNSDAGDVFLEPATFLRIEGDSPAPLLCRQAVTPDGFRWGYRAGNGTFISVVGGEKGQMAERGLQFPTLHPDCDVWWREVSEDVIPPTPELSMPVWQDGKALTVDAGLVGLCFVSGVMGYILLEGPEMGKCHFVTEEGQPKVLAGGLFHILQARPKEAPCAEGVLTAERLRRDLHVRIDRFLGDPDRALLERVVSAGSDGATGGIFTRLLEGLEALDACQLLEVLSASRFVPHKLNMLGLHLLRSLLAERMADARAVAKGHTSHPDFSAWRRDGLLIKDLDDPALGGDEGVRQLLRMVSGEDTLGIPELLNWQPRNVTVQETPDPQQQFHIDTFAPIVKVWVFHDPPGVNLSQGPLLFSRRSHRNSEAKLRWMHAYAQPPALEAQGEPSFRLRGCAAATEAALDFVEAVEGKLDMEAAAAAAPVLPLPNTRTLVVADTSALHARGPGLPGQVRQSWRLSGDNDGGLKRLNPYRLEEDHEEL</sequence>
<keyword evidence="6 8" id="KW-0627">Porphyrin biosynthesis</keyword>
<dbReference type="InterPro" id="IPR015895">
    <property type="entry name" value="4pyrrol_synth_GluRdtase_N"/>
</dbReference>
<evidence type="ECO:0000256" key="2">
    <source>
        <dbReference type="ARBA" id="ARBA00005916"/>
    </source>
</evidence>
<evidence type="ECO:0000256" key="5">
    <source>
        <dbReference type="ARBA" id="ARBA00023002"/>
    </source>
</evidence>
<comment type="caution">
    <text evidence="12">The sequence shown here is derived from an EMBL/GenBank/DDBJ whole genome shotgun (WGS) entry which is preliminary data.</text>
</comment>
<dbReference type="EMBL" id="CAMXCT030001982">
    <property type="protein sequence ID" value="CAL4781985.1"/>
    <property type="molecule type" value="Genomic_DNA"/>
</dbReference>
<dbReference type="SUPFAM" id="SSF69742">
    <property type="entry name" value="Glutamyl tRNA-reductase catalytic, N-terminal domain"/>
    <property type="match status" value="1"/>
</dbReference>
<keyword evidence="14" id="KW-1185">Reference proteome</keyword>
<dbReference type="InterPro" id="IPR018214">
    <property type="entry name" value="GluRdtase_CS"/>
</dbReference>
<dbReference type="InterPro" id="IPR036291">
    <property type="entry name" value="NAD(P)-bd_dom_sf"/>
</dbReference>
<dbReference type="Pfam" id="PF00745">
    <property type="entry name" value="GlutR_dimer"/>
    <property type="match status" value="1"/>
</dbReference>
<reference evidence="12" key="1">
    <citation type="submission" date="2022-10" db="EMBL/GenBank/DDBJ databases">
        <authorList>
            <person name="Chen Y."/>
            <person name="Dougan E. K."/>
            <person name="Chan C."/>
            <person name="Rhodes N."/>
            <person name="Thang M."/>
        </authorList>
    </citation>
    <scope>NUCLEOTIDE SEQUENCE</scope>
</reference>
<gene>
    <name evidence="12" type="ORF">C1SCF055_LOCUS21303</name>
</gene>
<evidence type="ECO:0000256" key="4">
    <source>
        <dbReference type="ARBA" id="ARBA00022857"/>
    </source>
</evidence>
<dbReference type="HAMAP" id="MF_00087">
    <property type="entry name" value="Glu_tRNA_reductase"/>
    <property type="match status" value="1"/>
</dbReference>
<dbReference type="EMBL" id="CAMXCT010001982">
    <property type="protein sequence ID" value="CAI3994673.1"/>
    <property type="molecule type" value="Genomic_DNA"/>
</dbReference>
<evidence type="ECO:0000256" key="3">
    <source>
        <dbReference type="ARBA" id="ARBA00012970"/>
    </source>
</evidence>
<feature type="non-terminal residue" evidence="12">
    <location>
        <position position="1"/>
    </location>
</feature>
<dbReference type="Pfam" id="PF01488">
    <property type="entry name" value="Shikimate_DH"/>
    <property type="match status" value="1"/>
</dbReference>
<proteinExistence type="inferred from homology"/>
<evidence type="ECO:0000256" key="7">
    <source>
        <dbReference type="ARBA" id="ARBA00047464"/>
    </source>
</evidence>
<dbReference type="NCBIfam" id="TIGR01035">
    <property type="entry name" value="hemA"/>
    <property type="match status" value="1"/>
</dbReference>
<comment type="similarity">
    <text evidence="2 8">Belongs to the glutamyl-tRNA reductase family.</text>
</comment>
<accession>A0A9P1CPM1</accession>
<dbReference type="EC" id="1.2.1.70" evidence="3 8"/>
<comment type="pathway">
    <text evidence="1 8">Porphyrin-containing compound metabolism; protoporphyrin-IX biosynthesis; 5-aminolevulinate from L-glutamyl-tRNA(Glu): step 1/2.</text>
</comment>
<keyword evidence="5 8" id="KW-0560">Oxidoreductase</keyword>